<reference evidence="2" key="1">
    <citation type="submission" date="2024-07" db="EMBL/GenBank/DDBJ databases">
        <title>Complete genome sequence of Verrucomicrobiaceae bacterium NT6N.</title>
        <authorList>
            <person name="Huang C."/>
            <person name="Takami H."/>
            <person name="Hamasaki K."/>
        </authorList>
    </citation>
    <scope>NUCLEOTIDE SEQUENCE</scope>
    <source>
        <strain evidence="2">NT6N</strain>
    </source>
</reference>
<sequence length="320" mass="35520">MLVRIILSLFLLTYSLSAAWPELKSADGQKTIHAKPVAIVGEKIRFTKEDGQSFVASPDTFAANDRDQLRVWMQAMQKHPHQLLVQRVSGAKTLRVLFIGNSYSFQIPKVFGKIAEAEGKSVEVEQMTRGGWTLAKHAAAKKTLAKINEKKWDVVVLQEQSQLPAFPEAQRSKAMYPAAKSLADAVRANGAVPVLFLTWGRQDGDKQNAARFPNDTYQAMQQRLVEGYRNASQHAGGLCIIPVGDIWSEARTQGKDKNLYAKDGSHPAKTGNYLGACVFFTAFYDQVVERVDDKRADAAEMAKLARSARLQPVVYPVQKK</sequence>
<dbReference type="SUPFAM" id="SSF52266">
    <property type="entry name" value="SGNH hydrolase"/>
    <property type="match status" value="1"/>
</dbReference>
<name>A0AAT9FPC5_9BACT</name>
<feature type="chain" id="PRO_5043400695" description="SGNH/GDSL hydrolase family protein" evidence="1">
    <location>
        <begin position="19"/>
        <end position="320"/>
    </location>
</feature>
<dbReference type="AlphaFoldDB" id="A0AAT9FPC5"/>
<evidence type="ECO:0008006" key="3">
    <source>
        <dbReference type="Google" id="ProtNLM"/>
    </source>
</evidence>
<dbReference type="Gene3D" id="3.40.50.1110">
    <property type="entry name" value="SGNH hydrolase"/>
    <property type="match status" value="1"/>
</dbReference>
<dbReference type="InterPro" id="IPR036514">
    <property type="entry name" value="SGNH_hydro_sf"/>
</dbReference>
<dbReference type="EMBL" id="AP026866">
    <property type="protein sequence ID" value="BDS07805.1"/>
    <property type="molecule type" value="Genomic_DNA"/>
</dbReference>
<gene>
    <name evidence="2" type="ORF">NT6N_28450</name>
</gene>
<dbReference type="KEGG" id="osu:NT6N_28450"/>
<accession>A0AAT9FPC5</accession>
<keyword evidence="1" id="KW-0732">Signal</keyword>
<protein>
    <recommendedName>
        <fullName evidence="3">SGNH/GDSL hydrolase family protein</fullName>
    </recommendedName>
</protein>
<organism evidence="2">
    <name type="scientific">Oceaniferula spumae</name>
    <dbReference type="NCBI Taxonomy" id="2979115"/>
    <lineage>
        <taxon>Bacteria</taxon>
        <taxon>Pseudomonadati</taxon>
        <taxon>Verrucomicrobiota</taxon>
        <taxon>Verrucomicrobiia</taxon>
        <taxon>Verrucomicrobiales</taxon>
        <taxon>Verrucomicrobiaceae</taxon>
        <taxon>Oceaniferula</taxon>
    </lineage>
</organism>
<feature type="signal peptide" evidence="1">
    <location>
        <begin position="1"/>
        <end position="18"/>
    </location>
</feature>
<evidence type="ECO:0000313" key="2">
    <source>
        <dbReference type="EMBL" id="BDS07805.1"/>
    </source>
</evidence>
<proteinExistence type="predicted"/>
<evidence type="ECO:0000256" key="1">
    <source>
        <dbReference type="SAM" id="SignalP"/>
    </source>
</evidence>
<dbReference type="GO" id="GO:0016788">
    <property type="term" value="F:hydrolase activity, acting on ester bonds"/>
    <property type="evidence" value="ECO:0007669"/>
    <property type="project" value="UniProtKB-ARBA"/>
</dbReference>